<accession>A0A426X4J4</accession>
<organism evidence="2 3">
    <name type="scientific">Ensete ventricosum</name>
    <name type="common">Abyssinian banana</name>
    <name type="synonym">Musa ensete</name>
    <dbReference type="NCBI Taxonomy" id="4639"/>
    <lineage>
        <taxon>Eukaryota</taxon>
        <taxon>Viridiplantae</taxon>
        <taxon>Streptophyta</taxon>
        <taxon>Embryophyta</taxon>
        <taxon>Tracheophyta</taxon>
        <taxon>Spermatophyta</taxon>
        <taxon>Magnoliopsida</taxon>
        <taxon>Liliopsida</taxon>
        <taxon>Zingiberales</taxon>
        <taxon>Musaceae</taxon>
        <taxon>Ensete</taxon>
    </lineage>
</organism>
<feature type="compositionally biased region" description="Polar residues" evidence="1">
    <location>
        <begin position="1"/>
        <end position="10"/>
    </location>
</feature>
<evidence type="ECO:0000313" key="3">
    <source>
        <dbReference type="Proteomes" id="UP000287651"/>
    </source>
</evidence>
<reference evidence="2 3" key="1">
    <citation type="journal article" date="2014" name="Agronomy (Basel)">
        <title>A Draft Genome Sequence for Ensete ventricosum, the Drought-Tolerant Tree Against Hunger.</title>
        <authorList>
            <person name="Harrison J."/>
            <person name="Moore K.A."/>
            <person name="Paszkiewicz K."/>
            <person name="Jones T."/>
            <person name="Grant M."/>
            <person name="Ambacheew D."/>
            <person name="Muzemil S."/>
            <person name="Studholme D.J."/>
        </authorList>
    </citation>
    <scope>NUCLEOTIDE SEQUENCE [LARGE SCALE GENOMIC DNA]</scope>
</reference>
<feature type="region of interest" description="Disordered" evidence="1">
    <location>
        <begin position="1"/>
        <end position="50"/>
    </location>
</feature>
<sequence>MPPLRTSNSGIKAKPSRGQDPCKGATGYDEGQLEREASGTRKGRQHAGAAVACGQKLYPRAKLLAARRP</sequence>
<evidence type="ECO:0000313" key="2">
    <source>
        <dbReference type="EMBL" id="RRT34395.1"/>
    </source>
</evidence>
<name>A0A426X4J4_ENSVE</name>
<comment type="caution">
    <text evidence="2">The sequence shown here is derived from an EMBL/GenBank/DDBJ whole genome shotgun (WGS) entry which is preliminary data.</text>
</comment>
<proteinExistence type="predicted"/>
<dbReference type="Proteomes" id="UP000287651">
    <property type="component" value="Unassembled WGS sequence"/>
</dbReference>
<dbReference type="EMBL" id="AMZH03026907">
    <property type="protein sequence ID" value="RRT34395.1"/>
    <property type="molecule type" value="Genomic_DNA"/>
</dbReference>
<dbReference type="AlphaFoldDB" id="A0A426X4J4"/>
<protein>
    <submittedName>
        <fullName evidence="2">Uncharacterized protein</fullName>
    </submittedName>
</protein>
<gene>
    <name evidence="2" type="ORF">B296_00053478</name>
</gene>
<evidence type="ECO:0000256" key="1">
    <source>
        <dbReference type="SAM" id="MobiDB-lite"/>
    </source>
</evidence>